<proteinExistence type="predicted"/>
<keyword evidence="1" id="KW-0732">Signal</keyword>
<dbReference type="Proteomes" id="UP001295684">
    <property type="component" value="Unassembled WGS sequence"/>
</dbReference>
<dbReference type="EMBL" id="CAMPGE010017530">
    <property type="protein sequence ID" value="CAI2376001.1"/>
    <property type="molecule type" value="Genomic_DNA"/>
</dbReference>
<accession>A0AAD1XN60</accession>
<protein>
    <recommendedName>
        <fullName evidence="4">Secreted protein</fullName>
    </recommendedName>
</protein>
<reference evidence="2" key="1">
    <citation type="submission" date="2023-07" db="EMBL/GenBank/DDBJ databases">
        <authorList>
            <consortium name="AG Swart"/>
            <person name="Singh M."/>
            <person name="Singh A."/>
            <person name="Seah K."/>
            <person name="Emmerich C."/>
        </authorList>
    </citation>
    <scope>NUCLEOTIDE SEQUENCE</scope>
    <source>
        <strain evidence="2">DP1</strain>
    </source>
</reference>
<evidence type="ECO:0000313" key="3">
    <source>
        <dbReference type="Proteomes" id="UP001295684"/>
    </source>
</evidence>
<comment type="caution">
    <text evidence="2">The sequence shown here is derived from an EMBL/GenBank/DDBJ whole genome shotgun (WGS) entry which is preliminary data.</text>
</comment>
<evidence type="ECO:0000313" key="2">
    <source>
        <dbReference type="EMBL" id="CAI2376001.1"/>
    </source>
</evidence>
<organism evidence="2 3">
    <name type="scientific">Euplotes crassus</name>
    <dbReference type="NCBI Taxonomy" id="5936"/>
    <lineage>
        <taxon>Eukaryota</taxon>
        <taxon>Sar</taxon>
        <taxon>Alveolata</taxon>
        <taxon>Ciliophora</taxon>
        <taxon>Intramacronucleata</taxon>
        <taxon>Spirotrichea</taxon>
        <taxon>Hypotrichia</taxon>
        <taxon>Euplotida</taxon>
        <taxon>Euplotidae</taxon>
        <taxon>Moneuplotes</taxon>
    </lineage>
</organism>
<keyword evidence="3" id="KW-1185">Reference proteome</keyword>
<evidence type="ECO:0008006" key="4">
    <source>
        <dbReference type="Google" id="ProtNLM"/>
    </source>
</evidence>
<name>A0AAD1XN60_EUPCR</name>
<evidence type="ECO:0000256" key="1">
    <source>
        <dbReference type="SAM" id="SignalP"/>
    </source>
</evidence>
<gene>
    <name evidence="2" type="ORF">ECRASSUSDP1_LOCUS17369</name>
</gene>
<dbReference type="AlphaFoldDB" id="A0AAD1XN60"/>
<feature type="chain" id="PRO_5042199551" description="Secreted protein" evidence="1">
    <location>
        <begin position="17"/>
        <end position="64"/>
    </location>
</feature>
<sequence>MFVILVVQVLWFPLQGFPPDDSLLEMSHLVANTTHRIPYGKTLSSVVPISHHTASLVLCNIPSH</sequence>
<feature type="signal peptide" evidence="1">
    <location>
        <begin position="1"/>
        <end position="16"/>
    </location>
</feature>